<dbReference type="Proteomes" id="UP001317259">
    <property type="component" value="Unassembled WGS sequence"/>
</dbReference>
<keyword evidence="4" id="KW-1185">Reference proteome</keyword>
<gene>
    <name evidence="3" type="ORF">MF672_003145</name>
</gene>
<dbReference type="SUPFAM" id="SSF52540">
    <property type="entry name" value="P-loop containing nucleoside triphosphate hydrolases"/>
    <property type="match status" value="1"/>
</dbReference>
<dbReference type="PANTHER" id="PTHR32182">
    <property type="entry name" value="DNA REPLICATION AND REPAIR PROTEIN RECF"/>
    <property type="match status" value="1"/>
</dbReference>
<dbReference type="RefSeq" id="WP_242373476.1">
    <property type="nucleotide sequence ID" value="NZ_JAKRKC020000001.1"/>
</dbReference>
<dbReference type="PANTHER" id="PTHR32182:SF22">
    <property type="entry name" value="ATP-DEPENDENT ENDONUCLEASE, OLD FAMILY-RELATED"/>
    <property type="match status" value="1"/>
</dbReference>
<dbReference type="Gene3D" id="3.40.50.300">
    <property type="entry name" value="P-loop containing nucleotide triphosphate hydrolases"/>
    <property type="match status" value="2"/>
</dbReference>
<comment type="caution">
    <text evidence="3">The sequence shown here is derived from an EMBL/GenBank/DDBJ whole genome shotgun (WGS) entry which is preliminary data.</text>
</comment>
<feature type="domain" description="ATPase AAA-type core" evidence="2">
    <location>
        <begin position="304"/>
        <end position="390"/>
    </location>
</feature>
<dbReference type="EMBL" id="JAKRKC020000001">
    <property type="protein sequence ID" value="MCK2212797.1"/>
    <property type="molecule type" value="Genomic_DNA"/>
</dbReference>
<organism evidence="3 4">
    <name type="scientific">Actinomadura luzonensis</name>
    <dbReference type="NCBI Taxonomy" id="2805427"/>
    <lineage>
        <taxon>Bacteria</taxon>
        <taxon>Bacillati</taxon>
        <taxon>Actinomycetota</taxon>
        <taxon>Actinomycetes</taxon>
        <taxon>Streptosporangiales</taxon>
        <taxon>Thermomonosporaceae</taxon>
        <taxon>Actinomadura</taxon>
    </lineage>
</organism>
<evidence type="ECO:0000256" key="1">
    <source>
        <dbReference type="ARBA" id="ARBA00023236"/>
    </source>
</evidence>
<dbReference type="InterPro" id="IPR003959">
    <property type="entry name" value="ATPase_AAA_core"/>
</dbReference>
<evidence type="ECO:0000259" key="2">
    <source>
        <dbReference type="Pfam" id="PF13304"/>
    </source>
</evidence>
<feature type="domain" description="ATPase AAA-type core" evidence="2">
    <location>
        <begin position="23"/>
        <end position="155"/>
    </location>
</feature>
<reference evidence="3 4" key="1">
    <citation type="submission" date="2022-04" db="EMBL/GenBank/DDBJ databases">
        <title>Genome draft of Actinomadura sp. ATCC 31491.</title>
        <authorList>
            <person name="Shi X."/>
            <person name="Du Y."/>
        </authorList>
    </citation>
    <scope>NUCLEOTIDE SEQUENCE [LARGE SCALE GENOMIC DNA]</scope>
    <source>
        <strain evidence="3 4">ATCC 31491</strain>
    </source>
</reference>
<dbReference type="InterPro" id="IPR027417">
    <property type="entry name" value="P-loop_NTPase"/>
</dbReference>
<keyword evidence="1" id="KW-0227">DNA damage</keyword>
<proteinExistence type="predicted"/>
<protein>
    <submittedName>
        <fullName evidence="3">AAA family ATPase</fullName>
    </submittedName>
</protein>
<evidence type="ECO:0000313" key="4">
    <source>
        <dbReference type="Proteomes" id="UP001317259"/>
    </source>
</evidence>
<sequence>MLTRIEIDGFKSFADFKLNVPPFLVVIGPNASGKSNLFDGIQLLRRLVDTPSLYDAFAAARGDLGELFRRRGDGQVVDRMAFAVEVLLDPKVVDQFGAELEISHTRIRYELEIVQRLSEDGFARPYVAREEARPIRSADDSWTREQSVGREFRSTFLRYKRQSPLLETTLDDAGRRVFRIAQEGRQGRKRELAAHAAEATVLSSITSAGEFPLLYALRKEIASWRFLQLDPASLRMPSSRHQRGEQLEPSGANLAKVLRRIEQTTADESGSSLDEIAADMARVVRGFAGIEVEENVAKEQWEIYLRTRDEGKVSARVASDGTLRVLALLAALYDPAHRGLICFEEPENGIYPQRLRELVRHLRRLVTDPTGEVEEDEPLAQLLMSSHSPLMLVALHPEDLLVMDWITVPEDDVAGVGSRVSRARQLVPSTPDGTPPLDEVGLVVPAPEWRAFAAISKEEARQLLEEAS</sequence>
<name>A0ABT0FKH8_9ACTN</name>
<keyword evidence="1" id="KW-0742">SOS response</keyword>
<accession>A0ABT0FKH8</accession>
<evidence type="ECO:0000313" key="3">
    <source>
        <dbReference type="EMBL" id="MCK2212797.1"/>
    </source>
</evidence>
<dbReference type="Pfam" id="PF13304">
    <property type="entry name" value="AAA_21"/>
    <property type="match status" value="2"/>
</dbReference>